<comment type="caution">
    <text evidence="1">The sequence shown here is derived from an EMBL/GenBank/DDBJ whole genome shotgun (WGS) entry which is preliminary data.</text>
</comment>
<sequence>MKPKAFIEQAERESKLIDALLLARYMLVIHDGKLCSAEGETWELDFSPELKRIDEALQMAGIDTTQPLHCPIRWRDEDEDSDK</sequence>
<keyword evidence="2" id="KW-1185">Reference proteome</keyword>
<organism evidence="1 2">
    <name type="scientific">Paraburkholderia franconis</name>
    <dbReference type="NCBI Taxonomy" id="2654983"/>
    <lineage>
        <taxon>Bacteria</taxon>
        <taxon>Pseudomonadati</taxon>
        <taxon>Pseudomonadota</taxon>
        <taxon>Betaproteobacteria</taxon>
        <taxon>Burkholderiales</taxon>
        <taxon>Burkholderiaceae</taxon>
        <taxon>Paraburkholderia</taxon>
    </lineage>
</organism>
<evidence type="ECO:0000313" key="2">
    <source>
        <dbReference type="Proteomes" id="UP000484381"/>
    </source>
</evidence>
<protein>
    <submittedName>
        <fullName evidence="1">Uncharacterized protein</fullName>
    </submittedName>
</protein>
<dbReference type="EMBL" id="WHNP01000010">
    <property type="protein sequence ID" value="MPW17856.1"/>
    <property type="molecule type" value="Genomic_DNA"/>
</dbReference>
<proteinExistence type="predicted"/>
<dbReference type="Proteomes" id="UP000484381">
    <property type="component" value="Unassembled WGS sequence"/>
</dbReference>
<accession>A0A7X1NA95</accession>
<dbReference type="RefSeq" id="WP_152758591.1">
    <property type="nucleotide sequence ID" value="NZ_WHNP01000010.1"/>
</dbReference>
<gene>
    <name evidence="1" type="ORF">GCT13_13135</name>
</gene>
<name>A0A7X1NA95_9BURK</name>
<dbReference type="AlphaFoldDB" id="A0A7X1NA95"/>
<reference evidence="1 2" key="1">
    <citation type="submission" date="2019-10" db="EMBL/GenBank/DDBJ databases">
        <title>Paraburkholderia sp. isolated from nodules of Mimosa pudica from Brazilian Atlantic Forest soils.</title>
        <authorList>
            <person name="Paulitsch F."/>
            <person name="Hungria M."/>
            <person name="Dall'Agnol R."/>
        </authorList>
    </citation>
    <scope>NUCLEOTIDE SEQUENCE [LARGE SCALE GENOMIC DNA]</scope>
    <source>
        <strain evidence="1 2">CNPSo 3157</strain>
    </source>
</reference>
<evidence type="ECO:0000313" key="1">
    <source>
        <dbReference type="EMBL" id="MPW17856.1"/>
    </source>
</evidence>